<reference evidence="2" key="1">
    <citation type="submission" date="2021-10" db="EMBL/GenBank/DDBJ databases">
        <title>Novel species in genus Arthrobacter.</title>
        <authorList>
            <person name="Liu Y."/>
        </authorList>
    </citation>
    <scope>NUCLEOTIDE SEQUENCE</scope>
    <source>
        <strain evidence="2">Zg-Y462</strain>
        <strain evidence="4">zg-Y462</strain>
    </source>
</reference>
<evidence type="ECO:0000313" key="5">
    <source>
        <dbReference type="Proteomes" id="UP001155145"/>
    </source>
</evidence>
<evidence type="ECO:0000313" key="3">
    <source>
        <dbReference type="EMBL" id="UON91316.1"/>
    </source>
</evidence>
<evidence type="ECO:0000313" key="4">
    <source>
        <dbReference type="Proteomes" id="UP000829758"/>
    </source>
</evidence>
<accession>A0A9X1MB86</accession>
<keyword evidence="1" id="KW-1133">Transmembrane helix</keyword>
<keyword evidence="4" id="KW-1185">Reference proteome</keyword>
<evidence type="ECO:0000313" key="2">
    <source>
        <dbReference type="EMBL" id="MCC3273952.1"/>
    </source>
</evidence>
<sequence>MLSLILVTLTAAAAGLAVWAADRHRDRYGVLLLPGIAVCAAILTWIAFQMAGAASFESAWIGWAVPAAVAVLAPLIAAVPIGRKRAAADTAEQDRILRL</sequence>
<feature type="transmembrane region" description="Helical" evidence="1">
    <location>
        <begin position="60"/>
        <end position="81"/>
    </location>
</feature>
<dbReference type="AlphaFoldDB" id="A0A9X1MB86"/>
<dbReference type="EMBL" id="CP094984">
    <property type="protein sequence ID" value="UON91316.1"/>
    <property type="molecule type" value="Genomic_DNA"/>
</dbReference>
<proteinExistence type="predicted"/>
<gene>
    <name evidence="2" type="ORF">LJ755_14590</name>
    <name evidence="3" type="ORF">MUK71_11980</name>
</gene>
<dbReference type="EMBL" id="JAJFZT010000010">
    <property type="protein sequence ID" value="MCC3273952.1"/>
    <property type="molecule type" value="Genomic_DNA"/>
</dbReference>
<keyword evidence="1" id="KW-0472">Membrane</keyword>
<name>A0A9X1MB86_9MICC</name>
<evidence type="ECO:0000256" key="1">
    <source>
        <dbReference type="SAM" id="Phobius"/>
    </source>
</evidence>
<feature type="transmembrane region" description="Helical" evidence="1">
    <location>
        <begin position="30"/>
        <end position="48"/>
    </location>
</feature>
<dbReference type="Proteomes" id="UP000829758">
    <property type="component" value="Chromosome"/>
</dbReference>
<dbReference type="Proteomes" id="UP001155145">
    <property type="component" value="Unassembled WGS sequence"/>
</dbReference>
<protein>
    <submittedName>
        <fullName evidence="2">Uncharacterized protein</fullName>
    </submittedName>
</protein>
<dbReference type="RefSeq" id="WP_227903617.1">
    <property type="nucleotide sequence ID" value="NZ_CP094984.1"/>
</dbReference>
<keyword evidence="1" id="KW-0812">Transmembrane</keyword>
<organism evidence="2 5">
    <name type="scientific">Arthrobacter zhangbolii</name>
    <dbReference type="NCBI Taxonomy" id="2886936"/>
    <lineage>
        <taxon>Bacteria</taxon>
        <taxon>Bacillati</taxon>
        <taxon>Actinomycetota</taxon>
        <taxon>Actinomycetes</taxon>
        <taxon>Micrococcales</taxon>
        <taxon>Micrococcaceae</taxon>
        <taxon>Arthrobacter</taxon>
    </lineage>
</organism>